<dbReference type="PANTHER" id="PTHR28283">
    <property type="entry name" value="3',5'-CYCLIC-NUCLEOTIDE PHOSPHODIESTERASE 1"/>
    <property type="match status" value="1"/>
</dbReference>
<dbReference type="PANTHER" id="PTHR28283:SF1">
    <property type="entry name" value="3',5'-CYCLIC-NUCLEOTIDE PHOSPHODIESTERASE 1"/>
    <property type="match status" value="1"/>
</dbReference>
<evidence type="ECO:0000313" key="3">
    <source>
        <dbReference type="Proteomes" id="UP000736335"/>
    </source>
</evidence>
<dbReference type="Gene3D" id="3.60.15.10">
    <property type="entry name" value="Ribonuclease Z/Hydroxyacylglutathione hydrolase-like"/>
    <property type="match status" value="1"/>
</dbReference>
<dbReference type="InterPro" id="IPR036866">
    <property type="entry name" value="RibonucZ/Hydroxyglut_hydro"/>
</dbReference>
<protein>
    <submittedName>
        <fullName evidence="2">cAMP phosphodiesterases class-II-domain-containing protein</fullName>
    </submittedName>
</protein>
<dbReference type="InterPro" id="IPR000396">
    <property type="entry name" value="Pdiesterase2"/>
</dbReference>
<gene>
    <name evidence="2" type="ORF">BJ322DRAFT_1027009</name>
</gene>
<dbReference type="PRINTS" id="PR00388">
    <property type="entry name" value="PDIESTERASE2"/>
</dbReference>
<name>A0A9P6HNW7_9AGAM</name>
<dbReference type="GO" id="GO:0006198">
    <property type="term" value="P:cAMP catabolic process"/>
    <property type="evidence" value="ECO:0007669"/>
    <property type="project" value="InterPro"/>
</dbReference>
<dbReference type="CDD" id="cd07735">
    <property type="entry name" value="class_II_PDE_MBL-fold"/>
    <property type="match status" value="1"/>
</dbReference>
<evidence type="ECO:0000313" key="2">
    <source>
        <dbReference type="EMBL" id="KAF9792084.1"/>
    </source>
</evidence>
<dbReference type="OrthoDB" id="258495at2759"/>
<evidence type="ECO:0000256" key="1">
    <source>
        <dbReference type="SAM" id="MobiDB-lite"/>
    </source>
</evidence>
<dbReference type="GO" id="GO:0047555">
    <property type="term" value="F:3',5'-cyclic-GMP phosphodiesterase activity"/>
    <property type="evidence" value="ECO:0007669"/>
    <property type="project" value="TreeGrafter"/>
</dbReference>
<feature type="compositionally biased region" description="Basic and acidic residues" evidence="1">
    <location>
        <begin position="1"/>
        <end position="12"/>
    </location>
</feature>
<dbReference type="EMBL" id="WIUZ02000001">
    <property type="protein sequence ID" value="KAF9792084.1"/>
    <property type="molecule type" value="Genomic_DNA"/>
</dbReference>
<dbReference type="Pfam" id="PF02112">
    <property type="entry name" value="PDEase_II"/>
    <property type="match status" value="1"/>
</dbReference>
<dbReference type="GO" id="GO:0004115">
    <property type="term" value="F:3',5'-cyclic-AMP phosphodiesterase activity"/>
    <property type="evidence" value="ECO:0007669"/>
    <property type="project" value="InterPro"/>
</dbReference>
<sequence>MRVGPIEDRHDAGSPSTSTAVTGTIGEIVDQGPSFDMVVIGCGGGPFETNLSAYLVKASGSDWEKDSVVGLEAGSGLGALETIMKSDPDLFGVNGETGKPYTATQVFSYMKCYLITHSHLDHVNGLVLSAGSMGGQKLIHARKQTIKDLEVIFADRLWPKLASHKKEDANAMLVYSPLPTDRGYYFLNRDLSVCSMPVTHGLTKTGSVYESAAYFLRNNVTERELLFFGDVEPDSISLKPQTIHVWKAAAPKIPHTLASIFIECSWTSDRPDSLLFGHLNPVHLVDELVALSLEVYKAKNNLQSASIAVAEGAISPDTRTRKKKKLNPIPLGSLRGMLDGVTVYIMHCKGDVGGKYDGPISEVIGAEVRALVEKKGLGAEIVVLEQGTRIQI</sequence>
<keyword evidence="3" id="KW-1185">Reference proteome</keyword>
<dbReference type="AlphaFoldDB" id="A0A9P6HNW7"/>
<dbReference type="GO" id="GO:1902660">
    <property type="term" value="P:negative regulation of glucose mediated signaling pathway"/>
    <property type="evidence" value="ECO:0007669"/>
    <property type="project" value="TreeGrafter"/>
</dbReference>
<organism evidence="2 3">
    <name type="scientific">Thelephora terrestris</name>
    <dbReference type="NCBI Taxonomy" id="56493"/>
    <lineage>
        <taxon>Eukaryota</taxon>
        <taxon>Fungi</taxon>
        <taxon>Dikarya</taxon>
        <taxon>Basidiomycota</taxon>
        <taxon>Agaricomycotina</taxon>
        <taxon>Agaricomycetes</taxon>
        <taxon>Thelephorales</taxon>
        <taxon>Thelephoraceae</taxon>
        <taxon>Thelephora</taxon>
    </lineage>
</organism>
<reference evidence="2" key="1">
    <citation type="journal article" date="2020" name="Nat. Commun.">
        <title>Large-scale genome sequencing of mycorrhizal fungi provides insights into the early evolution of symbiotic traits.</title>
        <authorList>
            <person name="Miyauchi S."/>
            <person name="Kiss E."/>
            <person name="Kuo A."/>
            <person name="Drula E."/>
            <person name="Kohler A."/>
            <person name="Sanchez-Garcia M."/>
            <person name="Morin E."/>
            <person name="Andreopoulos B."/>
            <person name="Barry K.W."/>
            <person name="Bonito G."/>
            <person name="Buee M."/>
            <person name="Carver A."/>
            <person name="Chen C."/>
            <person name="Cichocki N."/>
            <person name="Clum A."/>
            <person name="Culley D."/>
            <person name="Crous P.W."/>
            <person name="Fauchery L."/>
            <person name="Girlanda M."/>
            <person name="Hayes R.D."/>
            <person name="Keri Z."/>
            <person name="LaButti K."/>
            <person name="Lipzen A."/>
            <person name="Lombard V."/>
            <person name="Magnuson J."/>
            <person name="Maillard F."/>
            <person name="Murat C."/>
            <person name="Nolan M."/>
            <person name="Ohm R.A."/>
            <person name="Pangilinan J."/>
            <person name="Pereira M.F."/>
            <person name="Perotto S."/>
            <person name="Peter M."/>
            <person name="Pfister S."/>
            <person name="Riley R."/>
            <person name="Sitrit Y."/>
            <person name="Stielow J.B."/>
            <person name="Szollosi G."/>
            <person name="Zifcakova L."/>
            <person name="Stursova M."/>
            <person name="Spatafora J.W."/>
            <person name="Tedersoo L."/>
            <person name="Vaario L.M."/>
            <person name="Yamada A."/>
            <person name="Yan M."/>
            <person name="Wang P."/>
            <person name="Xu J."/>
            <person name="Bruns T."/>
            <person name="Baldrian P."/>
            <person name="Vilgalys R."/>
            <person name="Dunand C."/>
            <person name="Henrissat B."/>
            <person name="Grigoriev I.V."/>
            <person name="Hibbett D."/>
            <person name="Nagy L.G."/>
            <person name="Martin F.M."/>
        </authorList>
    </citation>
    <scope>NUCLEOTIDE SEQUENCE</scope>
    <source>
        <strain evidence="2">UH-Tt-Lm1</strain>
    </source>
</reference>
<proteinExistence type="predicted"/>
<comment type="caution">
    <text evidence="2">The sequence shown here is derived from an EMBL/GenBank/DDBJ whole genome shotgun (WGS) entry which is preliminary data.</text>
</comment>
<dbReference type="Proteomes" id="UP000736335">
    <property type="component" value="Unassembled WGS sequence"/>
</dbReference>
<reference evidence="2" key="2">
    <citation type="submission" date="2020-11" db="EMBL/GenBank/DDBJ databases">
        <authorList>
            <consortium name="DOE Joint Genome Institute"/>
            <person name="Kuo A."/>
            <person name="Miyauchi S."/>
            <person name="Kiss E."/>
            <person name="Drula E."/>
            <person name="Kohler A."/>
            <person name="Sanchez-Garcia M."/>
            <person name="Andreopoulos B."/>
            <person name="Barry K.W."/>
            <person name="Bonito G."/>
            <person name="Buee M."/>
            <person name="Carver A."/>
            <person name="Chen C."/>
            <person name="Cichocki N."/>
            <person name="Clum A."/>
            <person name="Culley D."/>
            <person name="Crous P.W."/>
            <person name="Fauchery L."/>
            <person name="Girlanda M."/>
            <person name="Hayes R."/>
            <person name="Keri Z."/>
            <person name="Labutti K."/>
            <person name="Lipzen A."/>
            <person name="Lombard V."/>
            <person name="Magnuson J."/>
            <person name="Maillard F."/>
            <person name="Morin E."/>
            <person name="Murat C."/>
            <person name="Nolan M."/>
            <person name="Ohm R."/>
            <person name="Pangilinan J."/>
            <person name="Pereira M."/>
            <person name="Perotto S."/>
            <person name="Peter M."/>
            <person name="Riley R."/>
            <person name="Sitrit Y."/>
            <person name="Stielow B."/>
            <person name="Szollosi G."/>
            <person name="Zifcakova L."/>
            <person name="Stursova M."/>
            <person name="Spatafora J.W."/>
            <person name="Tedersoo L."/>
            <person name="Vaario L.-M."/>
            <person name="Yamada A."/>
            <person name="Yan M."/>
            <person name="Wang P."/>
            <person name="Xu J."/>
            <person name="Bruns T."/>
            <person name="Baldrian P."/>
            <person name="Vilgalys R."/>
            <person name="Henrissat B."/>
            <person name="Grigoriev I.V."/>
            <person name="Hibbett D."/>
            <person name="Nagy L.G."/>
            <person name="Martin F.M."/>
        </authorList>
    </citation>
    <scope>NUCLEOTIDE SEQUENCE</scope>
    <source>
        <strain evidence="2">UH-Tt-Lm1</strain>
    </source>
</reference>
<feature type="region of interest" description="Disordered" evidence="1">
    <location>
        <begin position="1"/>
        <end position="20"/>
    </location>
</feature>
<accession>A0A9P6HNW7</accession>
<dbReference type="SUPFAM" id="SSF56281">
    <property type="entry name" value="Metallo-hydrolase/oxidoreductase"/>
    <property type="match status" value="1"/>
</dbReference>